<evidence type="ECO:0000313" key="2">
    <source>
        <dbReference type="EMBL" id="QHU23255.1"/>
    </source>
</evidence>
<organism evidence="2">
    <name type="scientific">viral metagenome</name>
    <dbReference type="NCBI Taxonomy" id="1070528"/>
    <lineage>
        <taxon>unclassified sequences</taxon>
        <taxon>metagenomes</taxon>
        <taxon>organismal metagenomes</taxon>
    </lineage>
</organism>
<sequence length="281" mass="33929">MLNHLVKGASKNLRVKRERLKRKRKKRNKLFCLFTIIFICYPLMQEYSSMDNIRNDLTRMSFTNSNNPFQKKQDQNIFLQKTKTSPNDLITPFNNKINNSNDLNTYNNEINRMDTISHEIIEKDKEIQELKNSLQQHKMEMDAVKLQQNISTQIEQENKALKMKLQQEYKKNDEAMELKHGIEQMKRQYHTLEDSMFTLENIIRKQYIEIQELKKKRKPKKKKRNKYTNDKLMKILLDHDENYTKEMIVKLFNEMEITNTIKITKDLLMNIINYLNDELSQ</sequence>
<dbReference type="AlphaFoldDB" id="A0A6C0KZ48"/>
<dbReference type="EMBL" id="MN741026">
    <property type="protein sequence ID" value="QHU23255.1"/>
    <property type="molecule type" value="Genomic_DNA"/>
</dbReference>
<reference evidence="2" key="1">
    <citation type="journal article" date="2020" name="Nature">
        <title>Giant virus diversity and host interactions through global metagenomics.</title>
        <authorList>
            <person name="Schulz F."/>
            <person name="Roux S."/>
            <person name="Paez-Espino D."/>
            <person name="Jungbluth S."/>
            <person name="Walsh D.A."/>
            <person name="Denef V.J."/>
            <person name="McMahon K.D."/>
            <person name="Konstantinidis K.T."/>
            <person name="Eloe-Fadrosh E.A."/>
            <person name="Kyrpides N.C."/>
            <person name="Woyke T."/>
        </authorList>
    </citation>
    <scope>NUCLEOTIDE SEQUENCE</scope>
    <source>
        <strain evidence="2">GVMAG-S-ERX555907-94</strain>
    </source>
</reference>
<name>A0A6C0KZ48_9ZZZZ</name>
<accession>A0A6C0KZ48</accession>
<proteinExistence type="predicted"/>
<feature type="coiled-coil region" evidence="1">
    <location>
        <begin position="113"/>
        <end position="202"/>
    </location>
</feature>
<keyword evidence="1" id="KW-0175">Coiled coil</keyword>
<evidence type="ECO:0000256" key="1">
    <source>
        <dbReference type="SAM" id="Coils"/>
    </source>
</evidence>
<protein>
    <submittedName>
        <fullName evidence="2">Uncharacterized protein</fullName>
    </submittedName>
</protein>